<dbReference type="Pfam" id="PF07931">
    <property type="entry name" value="CPT"/>
    <property type="match status" value="1"/>
</dbReference>
<gene>
    <name evidence="3" type="ORF">BKA15_000147</name>
</gene>
<dbReference type="SUPFAM" id="SSF52540">
    <property type="entry name" value="P-loop containing nucleoside triphosphate hydrolases"/>
    <property type="match status" value="1"/>
</dbReference>
<evidence type="ECO:0000313" key="4">
    <source>
        <dbReference type="Proteomes" id="UP000569914"/>
    </source>
</evidence>
<dbReference type="EC" id="2.7.1.-" evidence="3"/>
<dbReference type="Gene3D" id="3.40.50.300">
    <property type="entry name" value="P-loop containing nucleotide triphosphate hydrolases"/>
    <property type="match status" value="1"/>
</dbReference>
<keyword evidence="3" id="KW-0808">Transferase</keyword>
<dbReference type="InterPro" id="IPR012853">
    <property type="entry name" value="CPT"/>
</dbReference>
<proteinExistence type="predicted"/>
<reference evidence="3 4" key="1">
    <citation type="submission" date="2020-07" db="EMBL/GenBank/DDBJ databases">
        <title>Sequencing the genomes of 1000 actinobacteria strains.</title>
        <authorList>
            <person name="Klenk H.-P."/>
        </authorList>
    </citation>
    <scope>NUCLEOTIDE SEQUENCE [LARGE SCALE GENOMIC DNA]</scope>
    <source>
        <strain evidence="3 4">DSM 22083</strain>
    </source>
</reference>
<evidence type="ECO:0000256" key="2">
    <source>
        <dbReference type="PIRSR" id="PIRSR007531-2"/>
    </source>
</evidence>
<accession>A0A7Y9L9H7</accession>
<feature type="active site" evidence="1">
    <location>
        <position position="39"/>
    </location>
</feature>
<dbReference type="GO" id="GO:0005524">
    <property type="term" value="F:ATP binding"/>
    <property type="evidence" value="ECO:0007669"/>
    <property type="project" value="InterPro"/>
</dbReference>
<protein>
    <submittedName>
        <fullName evidence="3">Chloramphenicol 3-O phosphotransferase</fullName>
        <ecNumber evidence="3">2.7.1.-</ecNumber>
    </submittedName>
</protein>
<dbReference type="AlphaFoldDB" id="A0A7Y9L9H7"/>
<comment type="caution">
    <text evidence="3">The sequence shown here is derived from an EMBL/GenBank/DDBJ whole genome shotgun (WGS) entry which is preliminary data.</text>
</comment>
<evidence type="ECO:0000313" key="3">
    <source>
        <dbReference type="EMBL" id="NYE68818.1"/>
    </source>
</evidence>
<dbReference type="GO" id="GO:0016740">
    <property type="term" value="F:transferase activity"/>
    <property type="evidence" value="ECO:0007669"/>
    <property type="project" value="UniProtKB-KW"/>
</dbReference>
<dbReference type="RefSeq" id="WP_179747693.1">
    <property type="nucleotide sequence ID" value="NZ_JACCBU010000001.1"/>
</dbReference>
<evidence type="ECO:0000256" key="1">
    <source>
        <dbReference type="PIRSR" id="PIRSR007531-1"/>
    </source>
</evidence>
<dbReference type="PIRSF" id="PIRSF007531">
    <property type="entry name" value="CPT"/>
    <property type="match status" value="1"/>
</dbReference>
<dbReference type="EMBL" id="JACCBU010000001">
    <property type="protein sequence ID" value="NYE68818.1"/>
    <property type="molecule type" value="Genomic_DNA"/>
</dbReference>
<sequence length="188" mass="20413">MIEPGRIVLLNGTSSAGKSSIAEELLRRWPRPAFRLAVDDLNALRAKAQTLALPEPELGETLCRTRAGFHRVVAGMAAAGNDVIMDHVLSEPWRLADCLELFRPFPVLLVGVRCAPEELTRRERARGDRHPGTAAAQLALVHAHGDDDLTVDTTDRSPADCAAEILAAVPAMGEPNAFSRLRARILDQ</sequence>
<dbReference type="Proteomes" id="UP000569914">
    <property type="component" value="Unassembled WGS sequence"/>
</dbReference>
<organism evidence="3 4">
    <name type="scientific">Microlunatus parietis</name>
    <dbReference type="NCBI Taxonomy" id="682979"/>
    <lineage>
        <taxon>Bacteria</taxon>
        <taxon>Bacillati</taxon>
        <taxon>Actinomycetota</taxon>
        <taxon>Actinomycetes</taxon>
        <taxon>Propionibacteriales</taxon>
        <taxon>Propionibacteriaceae</taxon>
        <taxon>Microlunatus</taxon>
    </lineage>
</organism>
<dbReference type="InterPro" id="IPR027417">
    <property type="entry name" value="P-loop_NTPase"/>
</dbReference>
<name>A0A7Y9L9H7_9ACTN</name>
<keyword evidence="4" id="KW-1185">Reference proteome</keyword>
<feature type="binding site" evidence="2">
    <location>
        <begin position="12"/>
        <end position="19"/>
    </location>
    <ligand>
        <name>ATP</name>
        <dbReference type="ChEBI" id="CHEBI:30616"/>
    </ligand>
</feature>